<feature type="region of interest" description="Disordered" evidence="1">
    <location>
        <begin position="240"/>
        <end position="296"/>
    </location>
</feature>
<comment type="caution">
    <text evidence="2">The sequence shown here is derived from an EMBL/GenBank/DDBJ whole genome shotgun (WGS) entry which is preliminary data.</text>
</comment>
<proteinExistence type="predicted"/>
<dbReference type="AlphaFoldDB" id="A0A6A6LC47"/>
<organism evidence="2 3">
    <name type="scientific">Hevea brasiliensis</name>
    <name type="common">Para rubber tree</name>
    <name type="synonym">Siphonia brasiliensis</name>
    <dbReference type="NCBI Taxonomy" id="3981"/>
    <lineage>
        <taxon>Eukaryota</taxon>
        <taxon>Viridiplantae</taxon>
        <taxon>Streptophyta</taxon>
        <taxon>Embryophyta</taxon>
        <taxon>Tracheophyta</taxon>
        <taxon>Spermatophyta</taxon>
        <taxon>Magnoliopsida</taxon>
        <taxon>eudicotyledons</taxon>
        <taxon>Gunneridae</taxon>
        <taxon>Pentapetalae</taxon>
        <taxon>rosids</taxon>
        <taxon>fabids</taxon>
        <taxon>Malpighiales</taxon>
        <taxon>Euphorbiaceae</taxon>
        <taxon>Crotonoideae</taxon>
        <taxon>Micrandreae</taxon>
        <taxon>Hevea</taxon>
    </lineage>
</organism>
<feature type="compositionally biased region" description="Basic and acidic residues" evidence="1">
    <location>
        <begin position="189"/>
        <end position="202"/>
    </location>
</feature>
<evidence type="ECO:0000256" key="1">
    <source>
        <dbReference type="SAM" id="MobiDB-lite"/>
    </source>
</evidence>
<dbReference type="EMBL" id="JAAGAX010000011">
    <property type="protein sequence ID" value="KAF2297868.1"/>
    <property type="molecule type" value="Genomic_DNA"/>
</dbReference>
<evidence type="ECO:0000313" key="2">
    <source>
        <dbReference type="EMBL" id="KAF2297868.1"/>
    </source>
</evidence>
<dbReference type="Proteomes" id="UP000467840">
    <property type="component" value="Chromosome 1"/>
</dbReference>
<gene>
    <name evidence="2" type="ORF">GH714_004347</name>
</gene>
<reference evidence="2 3" key="1">
    <citation type="journal article" date="2020" name="Mol. Plant">
        <title>The Chromosome-Based Rubber Tree Genome Provides New Insights into Spurge Genome Evolution and Rubber Biosynthesis.</title>
        <authorList>
            <person name="Liu J."/>
            <person name="Shi C."/>
            <person name="Shi C.C."/>
            <person name="Li W."/>
            <person name="Zhang Q.J."/>
            <person name="Zhang Y."/>
            <person name="Li K."/>
            <person name="Lu H.F."/>
            <person name="Shi C."/>
            <person name="Zhu S.T."/>
            <person name="Xiao Z.Y."/>
            <person name="Nan H."/>
            <person name="Yue Y."/>
            <person name="Zhu X.G."/>
            <person name="Wu Y."/>
            <person name="Hong X.N."/>
            <person name="Fan G.Y."/>
            <person name="Tong Y."/>
            <person name="Zhang D."/>
            <person name="Mao C.L."/>
            <person name="Liu Y.L."/>
            <person name="Hao S.J."/>
            <person name="Liu W.Q."/>
            <person name="Lv M.Q."/>
            <person name="Zhang H.B."/>
            <person name="Liu Y."/>
            <person name="Hu-Tang G.R."/>
            <person name="Wang J.P."/>
            <person name="Wang J.H."/>
            <person name="Sun Y.H."/>
            <person name="Ni S.B."/>
            <person name="Chen W.B."/>
            <person name="Zhang X.C."/>
            <person name="Jiao Y.N."/>
            <person name="Eichler E.E."/>
            <person name="Li G.H."/>
            <person name="Liu X."/>
            <person name="Gao L.Z."/>
        </authorList>
    </citation>
    <scope>NUCLEOTIDE SEQUENCE [LARGE SCALE GENOMIC DNA]</scope>
    <source>
        <strain evidence="3">cv. GT1</strain>
        <tissue evidence="2">Leaf</tissue>
    </source>
</reference>
<accession>A0A6A6LC47</accession>
<sequence length="330" mass="36151">MELVVGFPCPNFAFKRFYETMLHTHQASRESSLDRDNVDFRENKGLGIDLNVEFGLQTIASRPPRETAGDSSLNREAIEFRENKGLGIDLNVEFFPEAEASEVLSATSAVDKVLSNGLELEVGGVLAVEKSSLAGDCDAKQVGDLLKKKKEVGDHSGTDYLTTEAIGKESRSSKVSEATYLEAKYVNEQKKEKGKGKEKQESLDTDDGGVKTELPFQEGEEKHKFSGLILLSEAAEMQELKAPTNAKESEAAVATKGKRSIESSSLKRSSESSGEDCLHGDLEDTSPVVRSKRGRNQVLPLRYRDSVVLTPWKRVVRSQGTAAAPRVPNK</sequence>
<protein>
    <submittedName>
        <fullName evidence="2">Uncharacterized protein</fullName>
    </submittedName>
</protein>
<name>A0A6A6LC47_HEVBR</name>
<feature type="region of interest" description="Disordered" evidence="1">
    <location>
        <begin position="189"/>
        <end position="217"/>
    </location>
</feature>
<evidence type="ECO:0000313" key="3">
    <source>
        <dbReference type="Proteomes" id="UP000467840"/>
    </source>
</evidence>
<keyword evidence="3" id="KW-1185">Reference proteome</keyword>